<dbReference type="GO" id="GO:0016746">
    <property type="term" value="F:acyltransferase activity"/>
    <property type="evidence" value="ECO:0007669"/>
    <property type="project" value="UniProtKB-KW"/>
</dbReference>
<evidence type="ECO:0000256" key="1">
    <source>
        <dbReference type="ARBA" id="ARBA00004533"/>
    </source>
</evidence>
<evidence type="ECO:0000256" key="3">
    <source>
        <dbReference type="ARBA" id="ARBA00022519"/>
    </source>
</evidence>
<evidence type="ECO:0000256" key="6">
    <source>
        <dbReference type="ARBA" id="ARBA00023315"/>
    </source>
</evidence>
<evidence type="ECO:0000313" key="8">
    <source>
        <dbReference type="Proteomes" id="UP000184694"/>
    </source>
</evidence>
<dbReference type="AlphaFoldDB" id="A0A1N6E604"/>
<accession>A0A1N6E604</accession>
<keyword evidence="2" id="KW-1003">Cell membrane</keyword>
<dbReference type="Pfam" id="PF03279">
    <property type="entry name" value="Lip_A_acyltrans"/>
    <property type="match status" value="1"/>
</dbReference>
<dbReference type="PANTHER" id="PTHR30606:SF10">
    <property type="entry name" value="PHOSPHATIDYLINOSITOL MANNOSIDE ACYLTRANSFERASE"/>
    <property type="match status" value="1"/>
</dbReference>
<evidence type="ECO:0000256" key="2">
    <source>
        <dbReference type="ARBA" id="ARBA00022475"/>
    </source>
</evidence>
<evidence type="ECO:0000313" key="7">
    <source>
        <dbReference type="EMBL" id="SIN78485.1"/>
    </source>
</evidence>
<reference evidence="8" key="1">
    <citation type="submission" date="2016-11" db="EMBL/GenBank/DDBJ databases">
        <authorList>
            <person name="Varghese N."/>
            <person name="Submissions S."/>
        </authorList>
    </citation>
    <scope>NUCLEOTIDE SEQUENCE [LARGE SCALE GENOMIC DNA]</scope>
    <source>
        <strain evidence="8">DSM 17456</strain>
    </source>
</reference>
<dbReference type="CDD" id="cd07984">
    <property type="entry name" value="LPLAT_LABLAT-like"/>
    <property type="match status" value="1"/>
</dbReference>
<dbReference type="InterPro" id="IPR004960">
    <property type="entry name" value="LipA_acyltrans"/>
</dbReference>
<comment type="subcellular location">
    <subcellularLocation>
        <location evidence="1">Cell inner membrane</location>
    </subcellularLocation>
</comment>
<organism evidence="7 8">
    <name type="scientific">Halodesulfovibrio marinisediminis DSM 17456</name>
    <dbReference type="NCBI Taxonomy" id="1121457"/>
    <lineage>
        <taxon>Bacteria</taxon>
        <taxon>Pseudomonadati</taxon>
        <taxon>Thermodesulfobacteriota</taxon>
        <taxon>Desulfovibrionia</taxon>
        <taxon>Desulfovibrionales</taxon>
        <taxon>Desulfovibrionaceae</taxon>
        <taxon>Halodesulfovibrio</taxon>
    </lineage>
</organism>
<keyword evidence="6" id="KW-0012">Acyltransferase</keyword>
<keyword evidence="4 7" id="KW-0808">Transferase</keyword>
<dbReference type="PANTHER" id="PTHR30606">
    <property type="entry name" value="LIPID A BIOSYNTHESIS LAUROYL ACYLTRANSFERASE"/>
    <property type="match status" value="1"/>
</dbReference>
<keyword evidence="3" id="KW-0997">Cell inner membrane</keyword>
<keyword evidence="5" id="KW-0472">Membrane</keyword>
<dbReference type="STRING" id="1121457.SAMN02745161_0738"/>
<dbReference type="GO" id="GO:0005886">
    <property type="term" value="C:plasma membrane"/>
    <property type="evidence" value="ECO:0007669"/>
    <property type="project" value="UniProtKB-SubCell"/>
</dbReference>
<proteinExistence type="predicted"/>
<evidence type="ECO:0000256" key="4">
    <source>
        <dbReference type="ARBA" id="ARBA00022679"/>
    </source>
</evidence>
<evidence type="ECO:0000256" key="5">
    <source>
        <dbReference type="ARBA" id="ARBA00023136"/>
    </source>
</evidence>
<protein>
    <submittedName>
        <fullName evidence="7">KDO2-lipid IV(A) lauroyltransferase</fullName>
    </submittedName>
</protein>
<name>A0A1N6E604_9BACT</name>
<dbReference type="EMBL" id="FSRG01000003">
    <property type="protein sequence ID" value="SIN78485.1"/>
    <property type="molecule type" value="Genomic_DNA"/>
</dbReference>
<gene>
    <name evidence="7" type="ORF">SAMN02745161_0738</name>
</gene>
<keyword evidence="8" id="KW-1185">Reference proteome</keyword>
<dbReference type="RefSeq" id="WP_074215581.1">
    <property type="nucleotide sequence ID" value="NZ_FSRG01000003.1"/>
</dbReference>
<sequence>MNPIYSAIYSLGTKMTVHSSKVLGCALGTLMWNSIPKRRKLAIEAVQKHLDVSYEEATVIAKNSFMHNCRSFLEIFLVPKVNQKFIEDLVIQAPENGFSFFVETERPMVATTAHMGAWEVLAGLLGEIGSVSNKAQPLVVVRSNKNENINELIFKLRGGRGAEVLSHRNAVFKVMRSLKKNAIAAFLVDHNTKRKEAIFTDFLGETAAVNSGPAFLALRGKALVVPTFLIRNEKGGYTFIIEEPLDTTKLEGTREEKLQQITRFYTDAIERIVRKHPEQWFWMHNRWKTQPNTDDFILPRNDQK</sequence>
<dbReference type="GO" id="GO:0009247">
    <property type="term" value="P:glycolipid biosynthetic process"/>
    <property type="evidence" value="ECO:0007669"/>
    <property type="project" value="UniProtKB-ARBA"/>
</dbReference>
<dbReference type="Proteomes" id="UP000184694">
    <property type="component" value="Unassembled WGS sequence"/>
</dbReference>